<evidence type="ECO:0000256" key="4">
    <source>
        <dbReference type="ARBA" id="ARBA00022729"/>
    </source>
</evidence>
<feature type="region of interest" description="Disordered" evidence="9">
    <location>
        <begin position="760"/>
        <end position="795"/>
    </location>
</feature>
<keyword evidence="5 10" id="KW-1133">Transmembrane helix</keyword>
<dbReference type="Pfam" id="PF16556">
    <property type="entry name" value="IL17R_fnIII_D1"/>
    <property type="match status" value="1"/>
</dbReference>
<sequence>MSDGSAVFYHRALSVCLCIWSILLGSAVLFPSDSDQCEHNLCSDGRHVFLCLPVSIISLCLSLSFQEIQCTAEFNNCMYKEWLTPSNFTPSGPDDLTVYVDVRSNMKGDLEPVIVADWKAKDDGSIVHLKGTELGVMKSSTIEHLCVHYKFLNVFKSMRDSAGKKWSFSLDKVVVDPDSTYEVTVSNLPKPNLQHTNYNIYRKVNVPGCDDRLMRTTKICFERGDTWRPNITVERATDVNGKGTLYVAFAPVENVEKYHVFLMCNRDIEMKTLYNESTPLLNVTYDLENWSRTCCNFDVEIQPFFHKCGNDCRRKNHTFNICGPVPTSPPENNSALWFICVGLCLLICAVCICAIYLRCRKPPKGEEKPKIEAPLEPPVSSGPRSVLIIYSRDHPLYTDIVLKLCAFLRAKCGIEVVLDLLDTTWLGTIGRLQWLEEKKRQIEQSSNKILVLCSRGVQAKWGAMCGEPRILLREDVRSPVGDMLTLALQLITPDMQRPASYGKYLVSYFDDVSSEGDVPSMFDIAVKYKLMKHFEELYFRILDVEKYQQGVKHCIEGIGKDEYFNCPSGEALRNAIEAFQAYQMKNPDWFEEECVTSEEEVRGEADRLLEMPMQPIYELTPMLNIGLPILVKEVDINQDFQSVCAVIPQIQENPEESSVVIINPRVQPELSEVLSFYPAMEHPLELPSVTGIGTPMDPQIYPCLLAEPGPVENTHPPFAIPMGEPSENCPMDSRKCFLIAPPPSMEDSFHLYQEMDMSQPVEMEESEMEGASETRPSRGSDQGYGSRYSTVREDPKFQQDLSSLAKLQMDLFLNSPISSGFCTKPMEI</sequence>
<keyword evidence="6 10" id="KW-0472">Membrane</keyword>
<evidence type="ECO:0000256" key="9">
    <source>
        <dbReference type="SAM" id="MobiDB-lite"/>
    </source>
</evidence>
<feature type="transmembrane region" description="Helical" evidence="10">
    <location>
        <begin position="12"/>
        <end position="30"/>
    </location>
</feature>
<dbReference type="InterPro" id="IPR038683">
    <property type="entry name" value="IL17RA/B_FnIII-like_1_sf"/>
</dbReference>
<name>A0A8C2A632_CYPCA</name>
<evidence type="ECO:0000256" key="10">
    <source>
        <dbReference type="SAM" id="Phobius"/>
    </source>
</evidence>
<feature type="transmembrane region" description="Helical" evidence="10">
    <location>
        <begin position="335"/>
        <end position="357"/>
    </location>
</feature>
<dbReference type="PANTHER" id="PTHR15583">
    <property type="entry name" value="INTERLEUKIN-17 RECEPTOR"/>
    <property type="match status" value="1"/>
</dbReference>
<dbReference type="PANTHER" id="PTHR15583:SF13">
    <property type="entry name" value="INTERLEUKIN-17 RECEPTOR A"/>
    <property type="match status" value="1"/>
</dbReference>
<dbReference type="InterPro" id="IPR043046">
    <property type="entry name" value="IL17RA/B_FnIII-like_2_sf"/>
</dbReference>
<dbReference type="InterPro" id="IPR013568">
    <property type="entry name" value="SEFIR_dom"/>
</dbReference>
<evidence type="ECO:0000313" key="12">
    <source>
        <dbReference type="Ensembl" id="ENSCCRP00015100469.1"/>
    </source>
</evidence>
<keyword evidence="8" id="KW-0325">Glycoprotein</keyword>
<organism evidence="12 13">
    <name type="scientific">Cyprinus carpio</name>
    <name type="common">Common carp</name>
    <dbReference type="NCBI Taxonomy" id="7962"/>
    <lineage>
        <taxon>Eukaryota</taxon>
        <taxon>Metazoa</taxon>
        <taxon>Chordata</taxon>
        <taxon>Craniata</taxon>
        <taxon>Vertebrata</taxon>
        <taxon>Euteleostomi</taxon>
        <taxon>Actinopterygii</taxon>
        <taxon>Neopterygii</taxon>
        <taxon>Teleostei</taxon>
        <taxon>Ostariophysi</taxon>
        <taxon>Cypriniformes</taxon>
        <taxon>Cyprinidae</taxon>
        <taxon>Cyprininae</taxon>
        <taxon>Cyprinus</taxon>
    </lineage>
</organism>
<accession>A0A8C2A632</accession>
<dbReference type="Proteomes" id="UP000694700">
    <property type="component" value="Unplaced"/>
</dbReference>
<evidence type="ECO:0000256" key="3">
    <source>
        <dbReference type="ARBA" id="ARBA00022692"/>
    </source>
</evidence>
<dbReference type="Gene3D" id="2.60.40.2160">
    <property type="entry name" value="Interleukin-17 receptor A/B, fibronectin-III-like domain 1"/>
    <property type="match status" value="1"/>
</dbReference>
<keyword evidence="3 10" id="KW-0812">Transmembrane</keyword>
<dbReference type="AlphaFoldDB" id="A0A8C2A632"/>
<evidence type="ECO:0000256" key="2">
    <source>
        <dbReference type="ARBA" id="ARBA00022475"/>
    </source>
</evidence>
<dbReference type="GO" id="GO:0005886">
    <property type="term" value="C:plasma membrane"/>
    <property type="evidence" value="ECO:0007669"/>
    <property type="project" value="UniProtKB-SubCell"/>
</dbReference>
<protein>
    <recommendedName>
        <fullName evidence="11">SEFIR domain-containing protein</fullName>
    </recommendedName>
</protein>
<dbReference type="Gene3D" id="3.40.50.11530">
    <property type="match status" value="1"/>
</dbReference>
<evidence type="ECO:0000313" key="13">
    <source>
        <dbReference type="Proteomes" id="UP000694700"/>
    </source>
</evidence>
<dbReference type="InterPro" id="IPR039465">
    <property type="entry name" value="IL-17_rcpt-like"/>
</dbReference>
<dbReference type="PROSITE" id="PS51534">
    <property type="entry name" value="SEFIR"/>
    <property type="match status" value="1"/>
</dbReference>
<keyword evidence="2" id="KW-1003">Cell membrane</keyword>
<dbReference type="GO" id="GO:0030368">
    <property type="term" value="F:interleukin-17 receptor activity"/>
    <property type="evidence" value="ECO:0007669"/>
    <property type="project" value="InterPro"/>
</dbReference>
<dbReference type="InterPro" id="IPR032356">
    <property type="entry name" value="IL17R_A/B_N"/>
</dbReference>
<evidence type="ECO:0000256" key="6">
    <source>
        <dbReference type="ARBA" id="ARBA00023136"/>
    </source>
</evidence>
<evidence type="ECO:0000256" key="7">
    <source>
        <dbReference type="ARBA" id="ARBA00023170"/>
    </source>
</evidence>
<dbReference type="Pfam" id="PF16578">
    <property type="entry name" value="IL17R_fnIII_D2"/>
    <property type="match status" value="1"/>
</dbReference>
<dbReference type="FunFam" id="3.40.50.11530:FF:000002">
    <property type="entry name" value="Interleukin 17 receptor A"/>
    <property type="match status" value="1"/>
</dbReference>
<dbReference type="Gene3D" id="2.60.40.2150">
    <property type="entry name" value="Interleukin-17 receptor A/B, fibronectin-III-like domain 2"/>
    <property type="match status" value="1"/>
</dbReference>
<proteinExistence type="predicted"/>
<dbReference type="Pfam" id="PF08357">
    <property type="entry name" value="SEFIR"/>
    <property type="match status" value="1"/>
</dbReference>
<evidence type="ECO:0000256" key="5">
    <source>
        <dbReference type="ARBA" id="ARBA00022989"/>
    </source>
</evidence>
<comment type="subcellular location">
    <subcellularLocation>
        <location evidence="1">Cell membrane</location>
        <topology evidence="1">Single-pass type I membrane protein</topology>
    </subcellularLocation>
</comment>
<evidence type="ECO:0000259" key="11">
    <source>
        <dbReference type="PROSITE" id="PS51534"/>
    </source>
</evidence>
<feature type="domain" description="SEFIR" evidence="11">
    <location>
        <begin position="383"/>
        <end position="539"/>
    </location>
</feature>
<reference evidence="12" key="1">
    <citation type="submission" date="2025-08" db="UniProtKB">
        <authorList>
            <consortium name="Ensembl"/>
        </authorList>
    </citation>
    <scope>IDENTIFICATION</scope>
</reference>
<keyword evidence="4" id="KW-0732">Signal</keyword>
<keyword evidence="7" id="KW-0675">Receptor</keyword>
<dbReference type="Ensembl" id="ENSCCRT00015103719.1">
    <property type="protein sequence ID" value="ENSCCRP00015100469.1"/>
    <property type="gene ID" value="ENSCCRG00015040311.1"/>
</dbReference>
<evidence type="ECO:0000256" key="1">
    <source>
        <dbReference type="ARBA" id="ARBA00004251"/>
    </source>
</evidence>
<evidence type="ECO:0000256" key="8">
    <source>
        <dbReference type="ARBA" id="ARBA00023180"/>
    </source>
</evidence>